<gene>
    <name evidence="2" type="ORF">BDCG_04054</name>
</gene>
<reference evidence="3" key="1">
    <citation type="journal article" date="2015" name="PLoS Genet.">
        <title>The dynamic genome and transcriptome of the human fungal pathogen Blastomyces and close relative Emmonsia.</title>
        <authorList>
            <person name="Munoz J.F."/>
            <person name="Gauthier G.M."/>
            <person name="Desjardins C.A."/>
            <person name="Gallo J.E."/>
            <person name="Holder J."/>
            <person name="Sullivan T.D."/>
            <person name="Marty A.J."/>
            <person name="Carmen J.C."/>
            <person name="Chen Z."/>
            <person name="Ding L."/>
            <person name="Gujja S."/>
            <person name="Magrini V."/>
            <person name="Misas E."/>
            <person name="Mitreva M."/>
            <person name="Priest M."/>
            <person name="Saif S."/>
            <person name="Whiston E.A."/>
            <person name="Young S."/>
            <person name="Zeng Q."/>
            <person name="Goldman W.E."/>
            <person name="Mardis E.R."/>
            <person name="Taylor J.W."/>
            <person name="McEwen J.G."/>
            <person name="Clay O.K."/>
            <person name="Klein B.S."/>
            <person name="Cuomo C.A."/>
        </authorList>
    </citation>
    <scope>NUCLEOTIDE SEQUENCE [LARGE SCALE GENOMIC DNA]</scope>
    <source>
        <strain evidence="3">ER-3 / ATCC MYA-2586</strain>
    </source>
</reference>
<feature type="compositionally biased region" description="Polar residues" evidence="1">
    <location>
        <begin position="69"/>
        <end position="93"/>
    </location>
</feature>
<sequence>MARIRMDNFEVKELTEVVMQDPRRRLNRARQGNPPSSQTTNNQPQQNQHEEISRFSPYSSSPDSDNQSGHNQPQLMSAFSMDSSIQAASTTKDSTYEQRVDNVATTHDPAESNTTGDTTVPEHVKRDRELTLQALTGRALPTAASERTGENFSAGVAQNPQAAQIVSKSGHDALARRHRGN</sequence>
<protein>
    <submittedName>
        <fullName evidence="2">Uncharacterized protein</fullName>
    </submittedName>
</protein>
<dbReference type="RefSeq" id="XP_045275963.1">
    <property type="nucleotide sequence ID" value="XM_045419728.1"/>
</dbReference>
<dbReference type="EMBL" id="EQ999976">
    <property type="protein sequence ID" value="EEQ88934.2"/>
    <property type="molecule type" value="Genomic_DNA"/>
</dbReference>
<dbReference type="Proteomes" id="UP000002039">
    <property type="component" value="Unassembled WGS sequence"/>
</dbReference>
<accession>A0ABP2F114</accession>
<proteinExistence type="predicted"/>
<feature type="compositionally biased region" description="Low complexity" evidence="1">
    <location>
        <begin position="33"/>
        <end position="47"/>
    </location>
</feature>
<feature type="region of interest" description="Disordered" evidence="1">
    <location>
        <begin position="18"/>
        <end position="124"/>
    </location>
</feature>
<name>A0ABP2F114_AJEDR</name>
<keyword evidence="3" id="KW-1185">Reference proteome</keyword>
<dbReference type="GeneID" id="69026275"/>
<feature type="compositionally biased region" description="Low complexity" evidence="1">
    <location>
        <begin position="54"/>
        <end position="68"/>
    </location>
</feature>
<evidence type="ECO:0000256" key="1">
    <source>
        <dbReference type="SAM" id="MobiDB-lite"/>
    </source>
</evidence>
<evidence type="ECO:0000313" key="2">
    <source>
        <dbReference type="EMBL" id="EEQ88934.2"/>
    </source>
</evidence>
<organism evidence="2 3">
    <name type="scientific">Ajellomyces dermatitidis (strain ER-3 / ATCC MYA-2586)</name>
    <name type="common">Blastomyces dermatitidis</name>
    <dbReference type="NCBI Taxonomy" id="559297"/>
    <lineage>
        <taxon>Eukaryota</taxon>
        <taxon>Fungi</taxon>
        <taxon>Dikarya</taxon>
        <taxon>Ascomycota</taxon>
        <taxon>Pezizomycotina</taxon>
        <taxon>Eurotiomycetes</taxon>
        <taxon>Eurotiomycetidae</taxon>
        <taxon>Onygenales</taxon>
        <taxon>Ajellomycetaceae</taxon>
        <taxon>Blastomyces</taxon>
    </lineage>
</organism>
<evidence type="ECO:0000313" key="3">
    <source>
        <dbReference type="Proteomes" id="UP000002039"/>
    </source>
</evidence>